<keyword evidence="3" id="KW-1185">Reference proteome</keyword>
<accession>A0A504YTS2</accession>
<gene>
    <name evidence="2" type="ORF">FGIG_05657</name>
</gene>
<comment type="caution">
    <text evidence="2">The sequence shown here is derived from an EMBL/GenBank/DDBJ whole genome shotgun (WGS) entry which is preliminary data.</text>
</comment>
<reference evidence="2 3" key="1">
    <citation type="submission" date="2019-04" db="EMBL/GenBank/DDBJ databases">
        <title>Annotation for the trematode Fasciola gigantica.</title>
        <authorList>
            <person name="Choi Y.-J."/>
        </authorList>
    </citation>
    <scope>NUCLEOTIDE SEQUENCE [LARGE SCALE GENOMIC DNA]</scope>
    <source>
        <strain evidence="2">Uganda_cow_1</strain>
    </source>
</reference>
<dbReference type="EMBL" id="SUNJ01004151">
    <property type="protein sequence ID" value="TPP64663.1"/>
    <property type="molecule type" value="Genomic_DNA"/>
</dbReference>
<name>A0A504YTS2_FASGI</name>
<protein>
    <submittedName>
        <fullName evidence="2">Uncharacterized protein</fullName>
    </submittedName>
</protein>
<dbReference type="OrthoDB" id="6260319at2759"/>
<dbReference type="Proteomes" id="UP000316759">
    <property type="component" value="Unassembled WGS sequence"/>
</dbReference>
<evidence type="ECO:0000256" key="1">
    <source>
        <dbReference type="SAM" id="MobiDB-lite"/>
    </source>
</evidence>
<proteinExistence type="predicted"/>
<feature type="region of interest" description="Disordered" evidence="1">
    <location>
        <begin position="506"/>
        <end position="530"/>
    </location>
</feature>
<evidence type="ECO:0000313" key="2">
    <source>
        <dbReference type="EMBL" id="TPP64663.1"/>
    </source>
</evidence>
<dbReference type="AlphaFoldDB" id="A0A504YTS2"/>
<evidence type="ECO:0000313" key="3">
    <source>
        <dbReference type="Proteomes" id="UP000316759"/>
    </source>
</evidence>
<sequence length="871" mass="94272">MVSSVVCETCGIHRRFCSPREIKPDKSESNSKVIIRQTADADEHFFKALRQLKVDVSADIQTVDRRSSVGLIMGPEPASTTTSTAIGLLTNENRWDAHSSSTRLVQPKISKSATELAVEEHFEKSLAAFNASKRNKNCLIEVHRANSNACTMPLAVSVGTPAKEAARLSTITPCSASFDMSVGKSCTQRSNVPCLVRQCAQDHTSPQLGSVFLPTVDTPSYAPRTLISPGPEECQSSNFSLSSSASLSRNNSFGMVNSPGESGSSTRVLQPVATSCASLPTTSTSNVSTNNSFKPKKNWLAQYDWRQDARDNSTLSLIAPNCIVHGAVDSAGSSPASIGLELPDTNSTSNGHRWITSSNHVPLKSSRAESVIEHEVSVQTMESIGLSTDDRPITERKTRHSAEIQTDALLIHTLSENQDAFSDDGPQNSSNEVPSEDMRPTKILLLEKIRDDDALTRPPMDSTRCVECPAQTGKQIQVQSKRFIKTLRRDLALSPIFQDHGISGETAAMEKGSGNDRSPQYQSDCVPPKSTECHELPTQFHPSHNDAISGSDSNARNGKCSLWGLSNSCSPSPAHQDGSATSAVTPVSGTTSGFFTGSTYSLDSSLGTAHTIPFDAKEVDSGIDLKSVSEERHFHPEHEALPDSDEAGRIPHPADLPGCAWGMRKRASSEASPWSTLKRSRSVLTSPLTGRVNCASCSSSSAELLLEAHVDETIGNTNSCRLRRLDGGSICRCCEGQNRPLTPDLNGSYAFDGHDRMLSQTESNSGLNDKCLQEENHKHFVGDDDDNDADDDDDDEADQVLNERSRSVLSSVPELYPMHKTFTVCDHKQSSESTCLTQNRSGNRSIGRSLSDAGVIPILHLTKEKDVFVLR</sequence>
<organism evidence="2 3">
    <name type="scientific">Fasciola gigantica</name>
    <name type="common">Giant liver fluke</name>
    <dbReference type="NCBI Taxonomy" id="46835"/>
    <lineage>
        <taxon>Eukaryota</taxon>
        <taxon>Metazoa</taxon>
        <taxon>Spiralia</taxon>
        <taxon>Lophotrochozoa</taxon>
        <taxon>Platyhelminthes</taxon>
        <taxon>Trematoda</taxon>
        <taxon>Digenea</taxon>
        <taxon>Plagiorchiida</taxon>
        <taxon>Echinostomata</taxon>
        <taxon>Echinostomatoidea</taxon>
        <taxon>Fasciolidae</taxon>
        <taxon>Fasciola</taxon>
    </lineage>
</organism>